<dbReference type="STRING" id="114155.A0A4Q9PZP2"/>
<dbReference type="GO" id="GO:0006508">
    <property type="term" value="P:proteolysis"/>
    <property type="evidence" value="ECO:0007669"/>
    <property type="project" value="InterPro"/>
</dbReference>
<dbReference type="AlphaFoldDB" id="A0A4Q9PZP2"/>
<evidence type="ECO:0000313" key="1">
    <source>
        <dbReference type="EMBL" id="TBU60317.1"/>
    </source>
</evidence>
<dbReference type="GO" id="GO:0008240">
    <property type="term" value="F:tripeptidyl-peptidase activity"/>
    <property type="evidence" value="ECO:0007669"/>
    <property type="project" value="TreeGrafter"/>
</dbReference>
<name>A0A4Q9PZP2_9APHY</name>
<dbReference type="PANTHER" id="PTHR14218">
    <property type="entry name" value="PROTEASE S8 TRIPEPTIDYL PEPTIDASE I CLN2"/>
    <property type="match status" value="1"/>
</dbReference>
<reference evidence="1 2" key="1">
    <citation type="submission" date="2019-01" db="EMBL/GenBank/DDBJ databases">
        <title>Draft genome sequences of three monokaryotic isolates of the white-rot basidiomycete fungus Dichomitus squalens.</title>
        <authorList>
            <consortium name="DOE Joint Genome Institute"/>
            <person name="Lopez S.C."/>
            <person name="Andreopoulos B."/>
            <person name="Pangilinan J."/>
            <person name="Lipzen A."/>
            <person name="Riley R."/>
            <person name="Ahrendt S."/>
            <person name="Ng V."/>
            <person name="Barry K."/>
            <person name="Daum C."/>
            <person name="Grigoriev I.V."/>
            <person name="Hilden K.S."/>
            <person name="Makela M.R."/>
            <person name="de Vries R.P."/>
        </authorList>
    </citation>
    <scope>NUCLEOTIDE SEQUENCE [LARGE SCALE GENOMIC DNA]</scope>
    <source>
        <strain evidence="1 2">CBS 464.89</strain>
    </source>
</reference>
<dbReference type="InterPro" id="IPR050819">
    <property type="entry name" value="Tripeptidyl-peptidase_I"/>
</dbReference>
<evidence type="ECO:0000313" key="2">
    <source>
        <dbReference type="Proteomes" id="UP000292082"/>
    </source>
</evidence>
<organism evidence="1 2">
    <name type="scientific">Dichomitus squalens</name>
    <dbReference type="NCBI Taxonomy" id="114155"/>
    <lineage>
        <taxon>Eukaryota</taxon>
        <taxon>Fungi</taxon>
        <taxon>Dikarya</taxon>
        <taxon>Basidiomycota</taxon>
        <taxon>Agaricomycotina</taxon>
        <taxon>Agaricomycetes</taxon>
        <taxon>Polyporales</taxon>
        <taxon>Polyporaceae</taxon>
        <taxon>Dichomitus</taxon>
    </lineage>
</organism>
<gene>
    <name evidence="1" type="ORF">BD310DRAFT_815603</name>
</gene>
<sequence>SSGGSTNFYPTTDYQAAAVSVYLAAHGSKNARREGRPFLRPGTKRVLFHGIECRQPDSGKHRRLSDRPTNTGKPPLCFLDPWLYSEDFAAFTDITTGNNSSRFSQNVTAQGYDAEVGWDQVCLPSSGEYPLC</sequence>
<feature type="non-terminal residue" evidence="1">
    <location>
        <position position="1"/>
    </location>
</feature>
<dbReference type="GO" id="GO:0004252">
    <property type="term" value="F:serine-type endopeptidase activity"/>
    <property type="evidence" value="ECO:0007669"/>
    <property type="project" value="InterPro"/>
</dbReference>
<dbReference type="Proteomes" id="UP000292082">
    <property type="component" value="Unassembled WGS sequence"/>
</dbReference>
<proteinExistence type="predicted"/>
<dbReference type="Gene3D" id="3.40.50.200">
    <property type="entry name" value="Peptidase S8/S53 domain"/>
    <property type="match status" value="1"/>
</dbReference>
<accession>A0A4Q9PZP2</accession>
<dbReference type="PANTHER" id="PTHR14218:SF15">
    <property type="entry name" value="TRIPEPTIDYL-PEPTIDASE 1"/>
    <property type="match status" value="1"/>
</dbReference>
<dbReference type="InterPro" id="IPR036852">
    <property type="entry name" value="Peptidase_S8/S53_dom_sf"/>
</dbReference>
<keyword evidence="2" id="KW-1185">Reference proteome</keyword>
<dbReference type="EMBL" id="ML145106">
    <property type="protein sequence ID" value="TBU60317.1"/>
    <property type="molecule type" value="Genomic_DNA"/>
</dbReference>
<protein>
    <submittedName>
        <fullName evidence="1">Uncharacterized protein</fullName>
    </submittedName>
</protein>